<organism evidence="1 2">
    <name type="scientific">Armillaria luteobubalina</name>
    <dbReference type="NCBI Taxonomy" id="153913"/>
    <lineage>
        <taxon>Eukaryota</taxon>
        <taxon>Fungi</taxon>
        <taxon>Dikarya</taxon>
        <taxon>Basidiomycota</taxon>
        <taxon>Agaricomycotina</taxon>
        <taxon>Agaricomycetes</taxon>
        <taxon>Agaricomycetidae</taxon>
        <taxon>Agaricales</taxon>
        <taxon>Marasmiineae</taxon>
        <taxon>Physalacriaceae</taxon>
        <taxon>Armillaria</taxon>
    </lineage>
</organism>
<gene>
    <name evidence="1" type="ORF">EDD18DRAFT_1352809</name>
</gene>
<accession>A0AA39Q7D1</accession>
<evidence type="ECO:0000313" key="1">
    <source>
        <dbReference type="EMBL" id="KAK0496955.1"/>
    </source>
</evidence>
<protein>
    <submittedName>
        <fullName evidence="1">Uncharacterized protein</fullName>
    </submittedName>
</protein>
<name>A0AA39Q7D1_9AGAR</name>
<dbReference type="EMBL" id="JAUEPU010000014">
    <property type="protein sequence ID" value="KAK0496955.1"/>
    <property type="molecule type" value="Genomic_DNA"/>
</dbReference>
<proteinExistence type="predicted"/>
<comment type="caution">
    <text evidence="1">The sequence shown here is derived from an EMBL/GenBank/DDBJ whole genome shotgun (WGS) entry which is preliminary data.</text>
</comment>
<dbReference type="AlphaFoldDB" id="A0AA39Q7D1"/>
<reference evidence="1" key="1">
    <citation type="submission" date="2023-06" db="EMBL/GenBank/DDBJ databases">
        <authorList>
            <consortium name="Lawrence Berkeley National Laboratory"/>
            <person name="Ahrendt S."/>
            <person name="Sahu N."/>
            <person name="Indic B."/>
            <person name="Wong-Bajracharya J."/>
            <person name="Merenyi Z."/>
            <person name="Ke H.-M."/>
            <person name="Monk M."/>
            <person name="Kocsube S."/>
            <person name="Drula E."/>
            <person name="Lipzen A."/>
            <person name="Balint B."/>
            <person name="Henrissat B."/>
            <person name="Andreopoulos B."/>
            <person name="Martin F.M."/>
            <person name="Harder C.B."/>
            <person name="Rigling D."/>
            <person name="Ford K.L."/>
            <person name="Foster G.D."/>
            <person name="Pangilinan J."/>
            <person name="Papanicolaou A."/>
            <person name="Barry K."/>
            <person name="LaButti K."/>
            <person name="Viragh M."/>
            <person name="Koriabine M."/>
            <person name="Yan M."/>
            <person name="Riley R."/>
            <person name="Champramary S."/>
            <person name="Plett K.L."/>
            <person name="Tsai I.J."/>
            <person name="Slot J."/>
            <person name="Sipos G."/>
            <person name="Plett J."/>
            <person name="Nagy L.G."/>
            <person name="Grigoriev I.V."/>
        </authorList>
    </citation>
    <scope>NUCLEOTIDE SEQUENCE</scope>
    <source>
        <strain evidence="1">HWK02</strain>
    </source>
</reference>
<sequence length="169" mass="19167">MTFATHDTVLSLYPLAMFGLDLNFANYDEHPTAREGRQKYQDQGWTTVGPECVHPNATMHSIKCYVGDRFCWSVSLRSGDDDMIDRSINVHSWTLLYPSLENGWVTQYAILSFPGPSPGICVSRSIIVDFNTVVSKWTYITDDSKVIFIEDFAKFVRRTLLGTSHADET</sequence>
<evidence type="ECO:0000313" key="2">
    <source>
        <dbReference type="Proteomes" id="UP001175228"/>
    </source>
</evidence>
<dbReference type="Proteomes" id="UP001175228">
    <property type="component" value="Unassembled WGS sequence"/>
</dbReference>
<keyword evidence="2" id="KW-1185">Reference proteome</keyword>